<proteinExistence type="predicted"/>
<gene>
    <name evidence="2" type="ORF">VCB98_13215</name>
</gene>
<comment type="caution">
    <text evidence="2">The sequence shown here is derived from an EMBL/GenBank/DDBJ whole genome shotgun (WGS) entry which is preliminary data.</text>
</comment>
<feature type="region of interest" description="Disordered" evidence="1">
    <location>
        <begin position="1"/>
        <end position="26"/>
    </location>
</feature>
<keyword evidence="3" id="KW-1185">Reference proteome</keyword>
<dbReference type="AlphaFoldDB" id="A0AAP6JGW3"/>
<evidence type="ECO:0000256" key="1">
    <source>
        <dbReference type="SAM" id="MobiDB-lite"/>
    </source>
</evidence>
<name>A0AAP6JGW3_9GAMM</name>
<dbReference type="Proteomes" id="UP001302316">
    <property type="component" value="Unassembled WGS sequence"/>
</dbReference>
<evidence type="ECO:0000313" key="3">
    <source>
        <dbReference type="Proteomes" id="UP001302316"/>
    </source>
</evidence>
<evidence type="ECO:0000313" key="2">
    <source>
        <dbReference type="EMBL" id="MEA5446780.1"/>
    </source>
</evidence>
<reference evidence="2 3" key="1">
    <citation type="submission" date="2023-12" db="EMBL/GenBank/DDBJ databases">
        <title>Whole-genome sequencing of halo(alkali)philic microorganisms from hypersaline lakes.</title>
        <authorList>
            <person name="Sorokin D.Y."/>
            <person name="Merkel A.Y."/>
            <person name="Messina E."/>
            <person name="Yakimov M."/>
        </authorList>
    </citation>
    <scope>NUCLEOTIDE SEQUENCE [LARGE SCALE GENOMIC DNA]</scope>
    <source>
        <strain evidence="2 3">AB-CW1</strain>
    </source>
</reference>
<dbReference type="RefSeq" id="WP_346053308.1">
    <property type="nucleotide sequence ID" value="NZ_JAYGII010000056.1"/>
</dbReference>
<sequence length="64" mass="7091">MSSDTKGPRPLSDDWVMPEPDEPVKTPGQLLIEGKLKSDGARQLGFVELETWARRNFPGLDGSH</sequence>
<organism evidence="2 3">
    <name type="scientific">Natronospira elongata</name>
    <dbReference type="NCBI Taxonomy" id="3110268"/>
    <lineage>
        <taxon>Bacteria</taxon>
        <taxon>Pseudomonadati</taxon>
        <taxon>Pseudomonadota</taxon>
        <taxon>Gammaproteobacteria</taxon>
        <taxon>Natronospirales</taxon>
        <taxon>Natronospiraceae</taxon>
        <taxon>Natronospira</taxon>
    </lineage>
</organism>
<accession>A0AAP6JGW3</accession>
<dbReference type="EMBL" id="JAYGII010000056">
    <property type="protein sequence ID" value="MEA5446780.1"/>
    <property type="molecule type" value="Genomic_DNA"/>
</dbReference>
<protein>
    <submittedName>
        <fullName evidence="2">Uncharacterized protein</fullName>
    </submittedName>
</protein>